<organism evidence="4 5">
    <name type="scientific">Prunella fulvescens</name>
    <name type="common">Brown accentor</name>
    <dbReference type="NCBI Taxonomy" id="670355"/>
    <lineage>
        <taxon>Eukaryota</taxon>
        <taxon>Metazoa</taxon>
        <taxon>Chordata</taxon>
        <taxon>Craniata</taxon>
        <taxon>Vertebrata</taxon>
        <taxon>Euteleostomi</taxon>
        <taxon>Archelosauria</taxon>
        <taxon>Archosauria</taxon>
        <taxon>Dinosauria</taxon>
        <taxon>Saurischia</taxon>
        <taxon>Theropoda</taxon>
        <taxon>Coelurosauria</taxon>
        <taxon>Aves</taxon>
        <taxon>Neognathae</taxon>
        <taxon>Neoaves</taxon>
        <taxon>Telluraves</taxon>
        <taxon>Australaves</taxon>
        <taxon>Passeriformes</taxon>
        <taxon>Passeroidea</taxon>
        <taxon>Prunellidae</taxon>
        <taxon>Prunella</taxon>
    </lineage>
</organism>
<dbReference type="PROSITE" id="PS51845">
    <property type="entry name" value="PDEASE_I_2"/>
    <property type="match status" value="1"/>
</dbReference>
<name>A0A7L2ZZJ2_9PASE</name>
<protein>
    <submittedName>
        <fullName evidence="4">PDE4D phosphodiesterase</fullName>
    </submittedName>
</protein>
<reference evidence="4 5" key="1">
    <citation type="submission" date="2019-09" db="EMBL/GenBank/DDBJ databases">
        <title>Bird 10,000 Genomes (B10K) Project - Family phase.</title>
        <authorList>
            <person name="Zhang G."/>
        </authorList>
    </citation>
    <scope>NUCLEOTIDE SEQUENCE [LARGE SCALE GENOMIC DNA]</scope>
    <source>
        <strain evidence="4">B10K-DU-012-46</strain>
    </source>
</reference>
<comment type="caution">
    <text evidence="4">The sequence shown here is derived from an EMBL/GenBank/DDBJ whole genome shotgun (WGS) entry which is preliminary data.</text>
</comment>
<evidence type="ECO:0000313" key="4">
    <source>
        <dbReference type="EMBL" id="NXT10788.1"/>
    </source>
</evidence>
<dbReference type="GO" id="GO:0046872">
    <property type="term" value="F:metal ion binding"/>
    <property type="evidence" value="ECO:0007669"/>
    <property type="project" value="UniProtKB-KW"/>
</dbReference>
<gene>
    <name evidence="4" type="primary">Pde4d_3</name>
    <name evidence="4" type="ORF">PRUFUL_R12532</name>
</gene>
<keyword evidence="5" id="KW-1185">Reference proteome</keyword>
<accession>A0A7L2ZZJ2</accession>
<dbReference type="InterPro" id="IPR002073">
    <property type="entry name" value="PDEase_catalytic_dom"/>
</dbReference>
<dbReference type="AlphaFoldDB" id="A0A7L2ZZJ2"/>
<dbReference type="GO" id="GO:0007165">
    <property type="term" value="P:signal transduction"/>
    <property type="evidence" value="ECO:0007669"/>
    <property type="project" value="InterPro"/>
</dbReference>
<dbReference type="Pfam" id="PF00233">
    <property type="entry name" value="PDEase_I"/>
    <property type="match status" value="1"/>
</dbReference>
<sequence>MEEFFRQGDRERERGLEISPMCDKHSASVESSQHCPHCPQVGFIDFVAQPLWEAWAELVHPDGREMLRALRDNRDWFWRRAPHGPGPGP</sequence>
<keyword evidence="1" id="KW-0479">Metal-binding</keyword>
<dbReference type="SUPFAM" id="SSF109604">
    <property type="entry name" value="HD-domain/PDEase-like"/>
    <property type="match status" value="1"/>
</dbReference>
<feature type="non-terminal residue" evidence="4">
    <location>
        <position position="89"/>
    </location>
</feature>
<dbReference type="InterPro" id="IPR036971">
    <property type="entry name" value="PDEase_catalytic_dom_sf"/>
</dbReference>
<feature type="non-terminal residue" evidence="4">
    <location>
        <position position="1"/>
    </location>
</feature>
<keyword evidence="2" id="KW-0378">Hydrolase</keyword>
<evidence type="ECO:0000256" key="2">
    <source>
        <dbReference type="ARBA" id="ARBA00022801"/>
    </source>
</evidence>
<evidence type="ECO:0000256" key="1">
    <source>
        <dbReference type="ARBA" id="ARBA00022723"/>
    </source>
</evidence>
<dbReference type="Gene3D" id="1.10.1300.10">
    <property type="entry name" value="3'5'-cyclic nucleotide phosphodiesterase, catalytic domain"/>
    <property type="match status" value="1"/>
</dbReference>
<dbReference type="EMBL" id="VZTP01023367">
    <property type="protein sequence ID" value="NXT10788.1"/>
    <property type="molecule type" value="Genomic_DNA"/>
</dbReference>
<evidence type="ECO:0000313" key="5">
    <source>
        <dbReference type="Proteomes" id="UP000553798"/>
    </source>
</evidence>
<proteinExistence type="predicted"/>
<dbReference type="GO" id="GO:0004114">
    <property type="term" value="F:3',5'-cyclic-nucleotide phosphodiesterase activity"/>
    <property type="evidence" value="ECO:0007669"/>
    <property type="project" value="InterPro"/>
</dbReference>
<dbReference type="Proteomes" id="UP000553798">
    <property type="component" value="Unassembled WGS sequence"/>
</dbReference>
<evidence type="ECO:0000259" key="3">
    <source>
        <dbReference type="PROSITE" id="PS51845"/>
    </source>
</evidence>
<dbReference type="PANTHER" id="PTHR11347">
    <property type="entry name" value="CYCLIC NUCLEOTIDE PHOSPHODIESTERASE"/>
    <property type="match status" value="1"/>
</dbReference>
<feature type="domain" description="PDEase" evidence="3">
    <location>
        <begin position="1"/>
        <end position="84"/>
    </location>
</feature>